<organism evidence="6 7">
    <name type="scientific">Aspergillus indologenus CBS 114.80</name>
    <dbReference type="NCBI Taxonomy" id="1450541"/>
    <lineage>
        <taxon>Eukaryota</taxon>
        <taxon>Fungi</taxon>
        <taxon>Dikarya</taxon>
        <taxon>Ascomycota</taxon>
        <taxon>Pezizomycotina</taxon>
        <taxon>Eurotiomycetes</taxon>
        <taxon>Eurotiomycetidae</taxon>
        <taxon>Eurotiales</taxon>
        <taxon>Aspergillaceae</taxon>
        <taxon>Aspergillus</taxon>
        <taxon>Aspergillus subgen. Circumdati</taxon>
    </lineage>
</organism>
<evidence type="ECO:0000256" key="1">
    <source>
        <dbReference type="ARBA" id="ARBA00022737"/>
    </source>
</evidence>
<dbReference type="Pfam" id="PF12937">
    <property type="entry name" value="F-box-like"/>
    <property type="match status" value="1"/>
</dbReference>
<dbReference type="PANTHER" id="PTHR24198:SF165">
    <property type="entry name" value="ANKYRIN REPEAT-CONTAINING PROTEIN-RELATED"/>
    <property type="match status" value="1"/>
</dbReference>
<evidence type="ECO:0000259" key="5">
    <source>
        <dbReference type="PROSITE" id="PS50181"/>
    </source>
</evidence>
<dbReference type="Proteomes" id="UP000248817">
    <property type="component" value="Unassembled WGS sequence"/>
</dbReference>
<protein>
    <submittedName>
        <fullName evidence="6">Ankyrin</fullName>
    </submittedName>
</protein>
<feature type="domain" description="F-box" evidence="5">
    <location>
        <begin position="1"/>
        <end position="45"/>
    </location>
</feature>
<feature type="region of interest" description="Disordered" evidence="4">
    <location>
        <begin position="220"/>
        <end position="277"/>
    </location>
</feature>
<feature type="repeat" description="ANK" evidence="3">
    <location>
        <begin position="531"/>
        <end position="557"/>
    </location>
</feature>
<gene>
    <name evidence="6" type="ORF">BP00DRAFT_425373</name>
</gene>
<dbReference type="PROSITE" id="PS50181">
    <property type="entry name" value="FBOX"/>
    <property type="match status" value="1"/>
</dbReference>
<dbReference type="SUPFAM" id="SSF81383">
    <property type="entry name" value="F-box domain"/>
    <property type="match status" value="1"/>
</dbReference>
<dbReference type="Pfam" id="PF12796">
    <property type="entry name" value="Ank_2"/>
    <property type="match status" value="3"/>
</dbReference>
<evidence type="ECO:0000256" key="3">
    <source>
        <dbReference type="PROSITE-ProRule" id="PRU00023"/>
    </source>
</evidence>
<accession>A0A2V5I6X0</accession>
<dbReference type="InterPro" id="IPR002110">
    <property type="entry name" value="Ankyrin_rpt"/>
</dbReference>
<feature type="region of interest" description="Disordered" evidence="4">
    <location>
        <begin position="182"/>
        <end position="203"/>
    </location>
</feature>
<dbReference type="Pfam" id="PF00023">
    <property type="entry name" value="Ank"/>
    <property type="match status" value="1"/>
</dbReference>
<proteinExistence type="predicted"/>
<feature type="compositionally biased region" description="Basic residues" evidence="4">
    <location>
        <begin position="246"/>
        <end position="256"/>
    </location>
</feature>
<dbReference type="Gene3D" id="1.25.40.20">
    <property type="entry name" value="Ankyrin repeat-containing domain"/>
    <property type="match status" value="4"/>
</dbReference>
<dbReference type="EMBL" id="KZ825499">
    <property type="protein sequence ID" value="PYI31771.1"/>
    <property type="molecule type" value="Genomic_DNA"/>
</dbReference>
<dbReference type="SMART" id="SM00248">
    <property type="entry name" value="ANK"/>
    <property type="match status" value="9"/>
</dbReference>
<dbReference type="PROSITE" id="PS50297">
    <property type="entry name" value="ANK_REP_REGION"/>
    <property type="match status" value="1"/>
</dbReference>
<dbReference type="AlphaFoldDB" id="A0A2V5I6X0"/>
<evidence type="ECO:0000256" key="2">
    <source>
        <dbReference type="ARBA" id="ARBA00023043"/>
    </source>
</evidence>
<feature type="repeat" description="ANK" evidence="3">
    <location>
        <begin position="158"/>
        <end position="190"/>
    </location>
</feature>
<evidence type="ECO:0000313" key="6">
    <source>
        <dbReference type="EMBL" id="PYI31771.1"/>
    </source>
</evidence>
<dbReference type="SUPFAM" id="SSF48403">
    <property type="entry name" value="Ankyrin repeat"/>
    <property type="match status" value="2"/>
</dbReference>
<dbReference type="PANTHER" id="PTHR24198">
    <property type="entry name" value="ANKYRIN REPEAT AND PROTEIN KINASE DOMAIN-CONTAINING PROTEIN"/>
    <property type="match status" value="1"/>
</dbReference>
<feature type="repeat" description="ANK" evidence="3">
    <location>
        <begin position="309"/>
        <end position="341"/>
    </location>
</feature>
<sequence>MSLALLPPELLLLIIPKLRQRDINALVRTCRKFHAILNPHLYRQLLLPGTKSNRRADAKQAVRPPEPHPIKAWLRKSALERAAEKGHGHIALIYAAQTNQSKPIDSVVAAAKRFNLALDPNRTDPQFNLTALDWAAVFGHVHIAETLLELNASGRFRDLSSSLAHAVQNGHVAMVELLLRHGAPPGSRDTLKRTKTPLMHAGQPSCRWQAVPLKLNGKFDASQWPHENSQPDQADPPQPQGSDQKLRRRKRMKGKRLIAVQFGGPEGSRDPTDGPDVPPGLPWCAGTAYETILDLLLQYGADLEEQGPQGKTALAQVAEQGFTPIVKALLDRGASPHPVYDVRDPQRPRNLLQWSLCCAVQGGHLEVVQLLLDRGADRELGDLDCIASSHSPLVCAANYGREAILRALLAALDKKSELPRPTGNWQPLLGAAMDGKASVIKLLLDAEARYWPNARPSHATALWNAALHGREEVVALLLDAGVDFQEVHRRAPDDPQGTLSCLHAAVISKHHGTVARMLAWPGLEVNQHDNNGVTALTVAARQKDEALVQLLLEHGADPVFQHVSGPVPARANRPTFRTEFESSFPGPYAVALRPLNHQP</sequence>
<dbReference type="PROSITE" id="PS50088">
    <property type="entry name" value="ANK_REPEAT"/>
    <property type="match status" value="5"/>
</dbReference>
<keyword evidence="2 3" id="KW-0040">ANK repeat</keyword>
<feature type="repeat" description="ANK" evidence="3">
    <location>
        <begin position="359"/>
        <end position="383"/>
    </location>
</feature>
<dbReference type="InterPro" id="IPR036047">
    <property type="entry name" value="F-box-like_dom_sf"/>
</dbReference>
<reference evidence="6 7" key="1">
    <citation type="submission" date="2018-02" db="EMBL/GenBank/DDBJ databases">
        <title>The genomes of Aspergillus section Nigri reveals drivers in fungal speciation.</title>
        <authorList>
            <consortium name="DOE Joint Genome Institute"/>
            <person name="Vesth T.C."/>
            <person name="Nybo J."/>
            <person name="Theobald S."/>
            <person name="Brandl J."/>
            <person name="Frisvad J.C."/>
            <person name="Nielsen K.F."/>
            <person name="Lyhne E.K."/>
            <person name="Kogle M.E."/>
            <person name="Kuo A."/>
            <person name="Riley R."/>
            <person name="Clum A."/>
            <person name="Nolan M."/>
            <person name="Lipzen A."/>
            <person name="Salamov A."/>
            <person name="Henrissat B."/>
            <person name="Wiebenga A."/>
            <person name="De vries R.P."/>
            <person name="Grigoriev I.V."/>
            <person name="Mortensen U.H."/>
            <person name="Andersen M.R."/>
            <person name="Baker S.E."/>
        </authorList>
    </citation>
    <scope>NUCLEOTIDE SEQUENCE [LARGE SCALE GENOMIC DNA]</scope>
    <source>
        <strain evidence="6 7">CBS 114.80</strain>
    </source>
</reference>
<dbReference type="InterPro" id="IPR001810">
    <property type="entry name" value="F-box_dom"/>
</dbReference>
<evidence type="ECO:0000313" key="7">
    <source>
        <dbReference type="Proteomes" id="UP000248817"/>
    </source>
</evidence>
<name>A0A2V5I6X0_9EURO</name>
<feature type="repeat" description="ANK" evidence="3">
    <location>
        <begin position="457"/>
        <end position="489"/>
    </location>
</feature>
<keyword evidence="7" id="KW-1185">Reference proteome</keyword>
<dbReference type="InterPro" id="IPR036770">
    <property type="entry name" value="Ankyrin_rpt-contain_sf"/>
</dbReference>
<evidence type="ECO:0000256" key="4">
    <source>
        <dbReference type="SAM" id="MobiDB-lite"/>
    </source>
</evidence>
<keyword evidence="1" id="KW-0677">Repeat</keyword>